<dbReference type="OrthoDB" id="959906at2"/>
<dbReference type="EMBL" id="QOWE01000012">
    <property type="protein sequence ID" value="RCR68523.1"/>
    <property type="molecule type" value="Genomic_DNA"/>
</dbReference>
<comment type="caution">
    <text evidence="3">The sequence shown here is derived from an EMBL/GenBank/DDBJ whole genome shotgun (WGS) entry which is preliminary data.</text>
</comment>
<dbReference type="NCBIfam" id="TIGR04183">
    <property type="entry name" value="Por_Secre_tail"/>
    <property type="match status" value="1"/>
</dbReference>
<sequence length="121" mass="13253">MKKTILLMLGLVAGTASFAQTSSVSPLAPSPESIFLTATDQKIKLFIEPKTEAVTILMRDQNGHVLYRKTVNLQNGLRQNFDISDLASGAYSLSIVTGKTTVEKPFVIQEKTIEKYITFGS</sequence>
<keyword evidence="1" id="KW-0732">Signal</keyword>
<dbReference type="Proteomes" id="UP000253383">
    <property type="component" value="Unassembled WGS sequence"/>
</dbReference>
<dbReference type="InterPro" id="IPR026444">
    <property type="entry name" value="Secre_tail"/>
</dbReference>
<feature type="chain" id="PRO_5016926049" evidence="1">
    <location>
        <begin position="20"/>
        <end position="121"/>
    </location>
</feature>
<evidence type="ECO:0000256" key="1">
    <source>
        <dbReference type="SAM" id="SignalP"/>
    </source>
</evidence>
<name>A0A368JPJ3_9BACT</name>
<dbReference type="AlphaFoldDB" id="A0A368JPJ3"/>
<evidence type="ECO:0000259" key="2">
    <source>
        <dbReference type="Pfam" id="PF18962"/>
    </source>
</evidence>
<proteinExistence type="predicted"/>
<dbReference type="RefSeq" id="WP_114406942.1">
    <property type="nucleotide sequence ID" value="NZ_QOWE01000012.1"/>
</dbReference>
<accession>A0A368JPJ3</accession>
<feature type="domain" description="Secretion system C-terminal sorting" evidence="2">
    <location>
        <begin position="42"/>
        <end position="108"/>
    </location>
</feature>
<gene>
    <name evidence="3" type="ORF">DUE52_15500</name>
</gene>
<organism evidence="3 4">
    <name type="scientific">Larkinella punicea</name>
    <dbReference type="NCBI Taxonomy" id="2315727"/>
    <lineage>
        <taxon>Bacteria</taxon>
        <taxon>Pseudomonadati</taxon>
        <taxon>Bacteroidota</taxon>
        <taxon>Cytophagia</taxon>
        <taxon>Cytophagales</taxon>
        <taxon>Spirosomataceae</taxon>
        <taxon>Larkinella</taxon>
    </lineage>
</organism>
<reference evidence="3 4" key="1">
    <citation type="submission" date="2018-07" db="EMBL/GenBank/DDBJ databases">
        <title>Genome analysis of Larkinella rosea.</title>
        <authorList>
            <person name="Zhou Z."/>
            <person name="Wang G."/>
        </authorList>
    </citation>
    <scope>NUCLEOTIDE SEQUENCE [LARGE SCALE GENOMIC DNA]</scope>
    <source>
        <strain evidence="4">zzj9</strain>
    </source>
</reference>
<protein>
    <submittedName>
        <fullName evidence="3">T9SS C-terminal target domain-containing protein</fullName>
    </submittedName>
</protein>
<keyword evidence="4" id="KW-1185">Reference proteome</keyword>
<dbReference type="Pfam" id="PF18962">
    <property type="entry name" value="Por_Secre_tail"/>
    <property type="match status" value="1"/>
</dbReference>
<evidence type="ECO:0000313" key="4">
    <source>
        <dbReference type="Proteomes" id="UP000253383"/>
    </source>
</evidence>
<dbReference type="Gene3D" id="2.60.40.3080">
    <property type="match status" value="1"/>
</dbReference>
<feature type="signal peptide" evidence="1">
    <location>
        <begin position="1"/>
        <end position="19"/>
    </location>
</feature>
<evidence type="ECO:0000313" key="3">
    <source>
        <dbReference type="EMBL" id="RCR68523.1"/>
    </source>
</evidence>